<dbReference type="SMART" id="SM00355">
    <property type="entry name" value="ZnF_C2H2"/>
    <property type="match status" value="3"/>
</dbReference>
<evidence type="ECO:0000313" key="12">
    <source>
        <dbReference type="Proteomes" id="UP001201980"/>
    </source>
</evidence>
<evidence type="ECO:0000256" key="6">
    <source>
        <dbReference type="ARBA" id="ARBA00023125"/>
    </source>
</evidence>
<dbReference type="InterPro" id="IPR050589">
    <property type="entry name" value="Ikaros_C2H2-ZF"/>
</dbReference>
<feature type="region of interest" description="Disordered" evidence="9">
    <location>
        <begin position="348"/>
        <end position="367"/>
    </location>
</feature>
<feature type="compositionally biased region" description="Polar residues" evidence="9">
    <location>
        <begin position="491"/>
        <end position="500"/>
    </location>
</feature>
<evidence type="ECO:0000256" key="9">
    <source>
        <dbReference type="SAM" id="MobiDB-lite"/>
    </source>
</evidence>
<feature type="compositionally biased region" description="Low complexity" evidence="9">
    <location>
        <begin position="466"/>
        <end position="477"/>
    </location>
</feature>
<accession>A0AAD5RP27</accession>
<keyword evidence="6" id="KW-0238">DNA-binding</keyword>
<evidence type="ECO:0000256" key="2">
    <source>
        <dbReference type="ARBA" id="ARBA00022723"/>
    </source>
</evidence>
<feature type="compositionally biased region" description="Low complexity" evidence="9">
    <location>
        <begin position="109"/>
        <end position="119"/>
    </location>
</feature>
<feature type="compositionally biased region" description="Basic and acidic residues" evidence="9">
    <location>
        <begin position="27"/>
        <end position="42"/>
    </location>
</feature>
<dbReference type="PANTHER" id="PTHR24404">
    <property type="entry name" value="ZINC FINGER PROTEIN"/>
    <property type="match status" value="1"/>
</dbReference>
<keyword evidence="12" id="KW-1185">Reference proteome</keyword>
<keyword evidence="3" id="KW-0677">Repeat</keyword>
<evidence type="ECO:0000256" key="4">
    <source>
        <dbReference type="ARBA" id="ARBA00022771"/>
    </source>
</evidence>
<dbReference type="SUPFAM" id="SSF57667">
    <property type="entry name" value="beta-beta-alpha zinc fingers"/>
    <property type="match status" value="2"/>
</dbReference>
<name>A0AAD5RP27_9PEZI</name>
<keyword evidence="4 8" id="KW-0863">Zinc-finger</keyword>
<evidence type="ECO:0000256" key="7">
    <source>
        <dbReference type="ARBA" id="ARBA00023242"/>
    </source>
</evidence>
<feature type="region of interest" description="Disordered" evidence="9">
    <location>
        <begin position="1"/>
        <end position="257"/>
    </location>
</feature>
<dbReference type="PROSITE" id="PS50157">
    <property type="entry name" value="ZINC_FINGER_C2H2_2"/>
    <property type="match status" value="2"/>
</dbReference>
<feature type="compositionally biased region" description="Low complexity" evidence="9">
    <location>
        <begin position="424"/>
        <end position="435"/>
    </location>
</feature>
<comment type="subcellular location">
    <subcellularLocation>
        <location evidence="1">Nucleus</location>
    </subcellularLocation>
</comment>
<keyword evidence="2" id="KW-0479">Metal-binding</keyword>
<keyword evidence="7" id="KW-0539">Nucleus</keyword>
<sequence length="605" mass="64042">MGTNSGDIATNTPPAIHPPASFSADKFSVDDSRPKSLKRAREPTPSSPVRRNSNHFGSGSASPAKSARLAGQTSRRSHSPPLPSPGLEEDGRWSEDDPTSREVIEKELASSVMASASVAPPQPQLEASASVAASAPTPKPQSQEAQQAPTAVMAPPSDHPKTETSPRSTTSGPGQVTTTPEAMDVDSQGGRPPTYGAAQTHPEDRPASSMSYPPILTTASTSLPATPNIPQRTSSHPMPGSQDATPRSPSSSNKKHKCPFCETEFTRHHNLKSHLLTHSQEKPYECSTCQMRFRRLHDLKRHSKLHTGEKPHICPKCDRKFARGDALARHSKGAGGCAGRRHSLPFDGDTSNFEGQSNADGDESAMTGVRYEGGSNEVEMSEEDCQRTMSVANAYATAAAAHSRTYPPAGARSSGLYPPNADRAASNNTSSAPNSLGSSHAAIASASLYAQNAMTESPKPLSPHSNATQAYQTQNQQHINRRPSDGLSLPSAHNNGTVQPSKAPGIAGFAPPDGRYGPAAGSHSRNSSAPNAEIGNMMSADQVWPYISSLESTIKQLAHKVDTMEKEKNAQILQLSSEVSALRQQIADPLQEPSLPAGSEAPTKE</sequence>
<feature type="region of interest" description="Disordered" evidence="9">
    <location>
        <begin position="403"/>
        <end position="437"/>
    </location>
</feature>
<evidence type="ECO:0000256" key="5">
    <source>
        <dbReference type="ARBA" id="ARBA00022833"/>
    </source>
</evidence>
<evidence type="ECO:0000256" key="1">
    <source>
        <dbReference type="ARBA" id="ARBA00004123"/>
    </source>
</evidence>
<dbReference type="PROSITE" id="PS00028">
    <property type="entry name" value="ZINC_FINGER_C2H2_1"/>
    <property type="match status" value="2"/>
</dbReference>
<feature type="region of interest" description="Disordered" evidence="9">
    <location>
        <begin position="584"/>
        <end position="605"/>
    </location>
</feature>
<feature type="domain" description="C2H2-type" evidence="10">
    <location>
        <begin position="256"/>
        <end position="283"/>
    </location>
</feature>
<dbReference type="FunFam" id="3.30.160.60:FF:000446">
    <property type="entry name" value="Zinc finger protein"/>
    <property type="match status" value="1"/>
</dbReference>
<evidence type="ECO:0000256" key="3">
    <source>
        <dbReference type="ARBA" id="ARBA00022737"/>
    </source>
</evidence>
<evidence type="ECO:0000313" key="11">
    <source>
        <dbReference type="EMBL" id="KAJ2899721.1"/>
    </source>
</evidence>
<feature type="compositionally biased region" description="Polar residues" evidence="9">
    <location>
        <begin position="140"/>
        <end position="149"/>
    </location>
</feature>
<comment type="caution">
    <text evidence="11">The sequence shown here is derived from an EMBL/GenBank/DDBJ whole genome shotgun (WGS) entry which is preliminary data.</text>
</comment>
<dbReference type="AlphaFoldDB" id="A0AAD5RP27"/>
<dbReference type="EMBL" id="JAKWBI020000190">
    <property type="protein sequence ID" value="KAJ2899721.1"/>
    <property type="molecule type" value="Genomic_DNA"/>
</dbReference>
<feature type="compositionally biased region" description="Polar residues" evidence="9">
    <location>
        <begin position="165"/>
        <end position="180"/>
    </location>
</feature>
<dbReference type="InterPro" id="IPR013087">
    <property type="entry name" value="Znf_C2H2_type"/>
</dbReference>
<feature type="domain" description="C2H2-type" evidence="10">
    <location>
        <begin position="284"/>
        <end position="311"/>
    </location>
</feature>
<dbReference type="GO" id="GO:0008270">
    <property type="term" value="F:zinc ion binding"/>
    <property type="evidence" value="ECO:0007669"/>
    <property type="project" value="UniProtKB-KW"/>
</dbReference>
<proteinExistence type="predicted"/>
<dbReference type="GO" id="GO:0003677">
    <property type="term" value="F:DNA binding"/>
    <property type="evidence" value="ECO:0007669"/>
    <property type="project" value="UniProtKB-KW"/>
</dbReference>
<dbReference type="FunFam" id="3.30.160.60:FF:001666">
    <property type="entry name" value="MDS1 and EVI1 complex locus"/>
    <property type="match status" value="1"/>
</dbReference>
<dbReference type="GO" id="GO:0005634">
    <property type="term" value="C:nucleus"/>
    <property type="evidence" value="ECO:0007669"/>
    <property type="project" value="UniProtKB-SubCell"/>
</dbReference>
<evidence type="ECO:0000259" key="10">
    <source>
        <dbReference type="PROSITE" id="PS50157"/>
    </source>
</evidence>
<dbReference type="InterPro" id="IPR036236">
    <property type="entry name" value="Znf_C2H2_sf"/>
</dbReference>
<evidence type="ECO:0000256" key="8">
    <source>
        <dbReference type="PROSITE-ProRule" id="PRU00042"/>
    </source>
</evidence>
<protein>
    <recommendedName>
        <fullName evidence="10">C2H2-type domain-containing protein</fullName>
    </recommendedName>
</protein>
<feature type="region of interest" description="Disordered" evidence="9">
    <location>
        <begin position="454"/>
        <end position="533"/>
    </location>
</feature>
<dbReference type="Gene3D" id="3.30.160.60">
    <property type="entry name" value="Classic Zinc Finger"/>
    <property type="match status" value="3"/>
</dbReference>
<feature type="compositionally biased region" description="Polar residues" evidence="9">
    <location>
        <begin position="217"/>
        <end position="252"/>
    </location>
</feature>
<feature type="compositionally biased region" description="Polar residues" evidence="9">
    <location>
        <begin position="47"/>
        <end position="63"/>
    </location>
</feature>
<feature type="compositionally biased region" description="Polar residues" evidence="9">
    <location>
        <begin position="1"/>
        <end position="13"/>
    </location>
</feature>
<organism evidence="11 12">
    <name type="scientific">Zalerion maritima</name>
    <dbReference type="NCBI Taxonomy" id="339359"/>
    <lineage>
        <taxon>Eukaryota</taxon>
        <taxon>Fungi</taxon>
        <taxon>Dikarya</taxon>
        <taxon>Ascomycota</taxon>
        <taxon>Pezizomycotina</taxon>
        <taxon>Sordariomycetes</taxon>
        <taxon>Lulworthiomycetidae</taxon>
        <taxon>Lulworthiales</taxon>
        <taxon>Lulworthiaceae</taxon>
        <taxon>Zalerion</taxon>
    </lineage>
</organism>
<reference evidence="11" key="1">
    <citation type="submission" date="2022-07" db="EMBL/GenBank/DDBJ databases">
        <title>Draft genome sequence of Zalerion maritima ATCC 34329, a (micro)plastics degrading marine fungus.</title>
        <authorList>
            <person name="Paco A."/>
            <person name="Goncalves M.F.M."/>
            <person name="Rocha-Santos T.A.P."/>
            <person name="Alves A."/>
        </authorList>
    </citation>
    <scope>NUCLEOTIDE SEQUENCE</scope>
    <source>
        <strain evidence="11">ATCC 34329</strain>
    </source>
</reference>
<dbReference type="Proteomes" id="UP001201980">
    <property type="component" value="Unassembled WGS sequence"/>
</dbReference>
<gene>
    <name evidence="11" type="ORF">MKZ38_002914</name>
</gene>
<feature type="compositionally biased region" description="Polar residues" evidence="9">
    <location>
        <begin position="349"/>
        <end position="359"/>
    </location>
</feature>
<feature type="compositionally biased region" description="Basic and acidic residues" evidence="9">
    <location>
        <begin position="89"/>
        <end position="108"/>
    </location>
</feature>
<keyword evidence="5" id="KW-0862">Zinc</keyword>